<gene>
    <name evidence="1" type="ORF">JG688_00001155</name>
</gene>
<dbReference type="EMBL" id="JAENGY010000025">
    <property type="protein sequence ID" value="KAG6976638.1"/>
    <property type="molecule type" value="Genomic_DNA"/>
</dbReference>
<dbReference type="AlphaFoldDB" id="A0A8J5MDG9"/>
<reference evidence="1" key="1">
    <citation type="submission" date="2021-01" db="EMBL/GenBank/DDBJ databases">
        <title>Phytophthora aleatoria, a newly-described species from Pinus radiata is distinct from Phytophthora cactorum isolates based on comparative genomics.</title>
        <authorList>
            <person name="Mcdougal R."/>
            <person name="Panda P."/>
            <person name="Williams N."/>
            <person name="Studholme D.J."/>
        </authorList>
    </citation>
    <scope>NUCLEOTIDE SEQUENCE</scope>
    <source>
        <strain evidence="1">NZFS 4037</strain>
    </source>
</reference>
<evidence type="ECO:0000313" key="2">
    <source>
        <dbReference type="Proteomes" id="UP000709295"/>
    </source>
</evidence>
<evidence type="ECO:0000313" key="1">
    <source>
        <dbReference type="EMBL" id="KAG6976638.1"/>
    </source>
</evidence>
<dbReference type="Proteomes" id="UP000709295">
    <property type="component" value="Unassembled WGS sequence"/>
</dbReference>
<proteinExistence type="predicted"/>
<organism evidence="1 2">
    <name type="scientific">Phytophthora aleatoria</name>
    <dbReference type="NCBI Taxonomy" id="2496075"/>
    <lineage>
        <taxon>Eukaryota</taxon>
        <taxon>Sar</taxon>
        <taxon>Stramenopiles</taxon>
        <taxon>Oomycota</taxon>
        <taxon>Peronosporomycetes</taxon>
        <taxon>Peronosporales</taxon>
        <taxon>Peronosporaceae</taxon>
        <taxon>Phytophthora</taxon>
    </lineage>
</organism>
<name>A0A8J5MDG9_9STRA</name>
<comment type="caution">
    <text evidence="1">The sequence shown here is derived from an EMBL/GenBank/DDBJ whole genome shotgun (WGS) entry which is preliminary data.</text>
</comment>
<sequence length="108" mass="11967">MLSKSDESFEIGTLENIFVVEREKLNGFKISTVTGQGQLKPFGWDKGTEAGRVQRVGVRGLYNLSTQCTAGSLLKLPPYKSNGYYHKKSALLSAHTRSSFALLEGLRR</sequence>
<accession>A0A8J5MDG9</accession>
<protein>
    <submittedName>
        <fullName evidence="1">Uncharacterized protein</fullName>
    </submittedName>
</protein>
<keyword evidence="2" id="KW-1185">Reference proteome</keyword>